<evidence type="ECO:0000256" key="1">
    <source>
        <dbReference type="ARBA" id="ARBA00000085"/>
    </source>
</evidence>
<organism evidence="14 15">
    <name type="scientific">Geoanaerobacter pelophilus</name>
    <dbReference type="NCBI Taxonomy" id="60036"/>
    <lineage>
        <taxon>Bacteria</taxon>
        <taxon>Pseudomonadati</taxon>
        <taxon>Thermodesulfobacteriota</taxon>
        <taxon>Desulfuromonadia</taxon>
        <taxon>Geobacterales</taxon>
        <taxon>Geobacteraceae</taxon>
        <taxon>Geoanaerobacter</taxon>
    </lineage>
</organism>
<evidence type="ECO:0000259" key="12">
    <source>
        <dbReference type="PROSITE" id="PS50112"/>
    </source>
</evidence>
<dbReference type="InterPro" id="IPR001789">
    <property type="entry name" value="Sig_transdc_resp-reg_receiver"/>
</dbReference>
<dbReference type="SUPFAM" id="SSF55785">
    <property type="entry name" value="PYP-like sensor domain (PAS domain)"/>
    <property type="match status" value="3"/>
</dbReference>
<dbReference type="InterPro" id="IPR001610">
    <property type="entry name" value="PAC"/>
</dbReference>
<evidence type="ECO:0000256" key="8">
    <source>
        <dbReference type="ARBA" id="ARBA00023012"/>
    </source>
</evidence>
<evidence type="ECO:0000259" key="10">
    <source>
        <dbReference type="PROSITE" id="PS50109"/>
    </source>
</evidence>
<name>A0AAW4LA39_9BACT</name>
<reference evidence="14 15" key="1">
    <citation type="submission" date="2021-05" db="EMBL/GenBank/DDBJ databases">
        <title>The draft genome of Geobacter pelophilus DSM 12255.</title>
        <authorList>
            <person name="Xu Z."/>
            <person name="Masuda Y."/>
            <person name="Itoh H."/>
            <person name="Senoo K."/>
        </authorList>
    </citation>
    <scope>NUCLEOTIDE SEQUENCE [LARGE SCALE GENOMIC DNA]</scope>
    <source>
        <strain evidence="14 15">DSM 12255</strain>
    </source>
</reference>
<keyword evidence="5" id="KW-0547">Nucleotide-binding</keyword>
<keyword evidence="3 9" id="KW-0597">Phosphoprotein</keyword>
<dbReference type="SUPFAM" id="SSF52172">
    <property type="entry name" value="CheY-like"/>
    <property type="match status" value="1"/>
</dbReference>
<dbReference type="Proteomes" id="UP000811899">
    <property type="component" value="Unassembled WGS sequence"/>
</dbReference>
<dbReference type="InterPro" id="IPR003661">
    <property type="entry name" value="HisK_dim/P_dom"/>
</dbReference>
<comment type="catalytic activity">
    <reaction evidence="1">
        <text>ATP + protein L-histidine = ADP + protein N-phospho-L-histidine.</text>
        <dbReference type="EC" id="2.7.13.3"/>
    </reaction>
</comment>
<evidence type="ECO:0000313" key="14">
    <source>
        <dbReference type="EMBL" id="MBT0664717.1"/>
    </source>
</evidence>
<dbReference type="PANTHER" id="PTHR43047:SF72">
    <property type="entry name" value="OSMOSENSING HISTIDINE PROTEIN KINASE SLN1"/>
    <property type="match status" value="1"/>
</dbReference>
<dbReference type="GO" id="GO:0005886">
    <property type="term" value="C:plasma membrane"/>
    <property type="evidence" value="ECO:0007669"/>
    <property type="project" value="TreeGrafter"/>
</dbReference>
<dbReference type="GO" id="GO:0009927">
    <property type="term" value="F:histidine phosphotransfer kinase activity"/>
    <property type="evidence" value="ECO:0007669"/>
    <property type="project" value="TreeGrafter"/>
</dbReference>
<dbReference type="CDD" id="cd00130">
    <property type="entry name" value="PAS"/>
    <property type="match status" value="3"/>
</dbReference>
<dbReference type="EMBL" id="JAHCVJ010000003">
    <property type="protein sequence ID" value="MBT0664717.1"/>
    <property type="molecule type" value="Genomic_DNA"/>
</dbReference>
<dbReference type="PROSITE" id="PS50109">
    <property type="entry name" value="HIS_KIN"/>
    <property type="match status" value="1"/>
</dbReference>
<dbReference type="Gene3D" id="3.30.565.10">
    <property type="entry name" value="Histidine kinase-like ATPase, C-terminal domain"/>
    <property type="match status" value="1"/>
</dbReference>
<feature type="domain" description="PAC" evidence="13">
    <location>
        <begin position="265"/>
        <end position="315"/>
    </location>
</feature>
<feature type="domain" description="PAS" evidence="12">
    <location>
        <begin position="213"/>
        <end position="259"/>
    </location>
</feature>
<evidence type="ECO:0000256" key="4">
    <source>
        <dbReference type="ARBA" id="ARBA00022679"/>
    </source>
</evidence>
<dbReference type="InterPro" id="IPR011006">
    <property type="entry name" value="CheY-like_superfamily"/>
</dbReference>
<dbReference type="InterPro" id="IPR000700">
    <property type="entry name" value="PAS-assoc_C"/>
</dbReference>
<sequence>MRRRSDQTDNWDELRARIIGLGEQSSRKSYYPELRDRVNELEETKKSLAELNLFLQAVMNAATEIAIIAANPEGVITLFNRGAEKLLGYQAEEVIGRVTPLIFHLDTEVAHHAEELCAMYGVAVSGFQAFIEQASRNGSDKREWTYICKDGRRVPVELVVTAIREEGAITGYLGMAEDISERKKTEEHLRLSEQKYASSFQMMPDMVGITRIADGTFIEANAGFEKWTGWSRSEIVGRTSLELGLWEPEVRAHVVETVKAKGRVENYEFKLGTKSGEKRVALMYMAPINVMGEQCLHFMARDITESKQAEQTLRNERARLHTLLQTIPDLIWLKDPTGVYLACNAQFERFFGAKEADIVGKTDYDFVDKGIADFFRENDRKTMAVGKPCSNEEWITFADDGHRALLDSTKTPMYDVEGNLIGVLGIGRDITARKQTEQELAQYRDHLEYVVNERTIALLHARDAANAANQAKSMFLANMSHEIRTPMNAVLGFAQLLDHDPSLSPMARNKVATIMKSGEHLLSIINDILEMSRIEAGRVEVHSEPVDLVGLLQDLAAMFRLRAEEKGLAFTLEPLTDLPRYIVTDLGKLRQILINLLGNAVKFTKAGSVSLWAFSVGNDRIAIEVQDTGIGITAEEQEKLFRPFERTRSGEQAAGGTGLGLAISREYAHLMDGELTVVSTAGVGSSFRFEFHAPITAMVPVSSDVPRRVTGLVPGQGELHVLVVDDLRSNRGLLREMLEPLGFIVDEAADGQEAVDKVHAFKPSVILMDLVMPGMNGEEATRIIRACYPKECLTIIGISASALDMQREQFLDAGVNAFIAKPFREQELFEVLAQHAGILFETNSDEIIPPRKELPSINKMPDGWREAFHEALARNNITRIRRLGEEARETNPALASWLLERAGLYDLEGLRKLDDGEAT</sequence>
<dbReference type="SMART" id="SM00086">
    <property type="entry name" value="PAC"/>
    <property type="match status" value="3"/>
</dbReference>
<dbReference type="NCBIfam" id="TIGR00229">
    <property type="entry name" value="sensory_box"/>
    <property type="match status" value="4"/>
</dbReference>
<protein>
    <recommendedName>
        <fullName evidence="2">histidine kinase</fullName>
        <ecNumber evidence="2">2.7.13.3</ecNumber>
    </recommendedName>
</protein>
<dbReference type="GO" id="GO:0005524">
    <property type="term" value="F:ATP binding"/>
    <property type="evidence" value="ECO:0007669"/>
    <property type="project" value="UniProtKB-KW"/>
</dbReference>
<dbReference type="InterPro" id="IPR003594">
    <property type="entry name" value="HATPase_dom"/>
</dbReference>
<dbReference type="InterPro" id="IPR005467">
    <property type="entry name" value="His_kinase_dom"/>
</dbReference>
<dbReference type="InterPro" id="IPR013656">
    <property type="entry name" value="PAS_4"/>
</dbReference>
<evidence type="ECO:0000259" key="11">
    <source>
        <dbReference type="PROSITE" id="PS50110"/>
    </source>
</evidence>
<keyword evidence="4" id="KW-0808">Transferase</keyword>
<dbReference type="Pfam" id="PF00512">
    <property type="entry name" value="HisKA"/>
    <property type="match status" value="1"/>
</dbReference>
<dbReference type="Pfam" id="PF13426">
    <property type="entry name" value="PAS_9"/>
    <property type="match status" value="1"/>
</dbReference>
<feature type="domain" description="PAS" evidence="12">
    <location>
        <begin position="55"/>
        <end position="97"/>
    </location>
</feature>
<dbReference type="Pfam" id="PF02518">
    <property type="entry name" value="HATPase_c"/>
    <property type="match status" value="1"/>
</dbReference>
<feature type="domain" description="Histidine kinase" evidence="10">
    <location>
        <begin position="478"/>
        <end position="695"/>
    </location>
</feature>
<dbReference type="PROSITE" id="PS50113">
    <property type="entry name" value="PAC"/>
    <property type="match status" value="3"/>
</dbReference>
<feature type="domain" description="PAC" evidence="13">
    <location>
        <begin position="140"/>
        <end position="191"/>
    </location>
</feature>
<dbReference type="SUPFAM" id="SSF55874">
    <property type="entry name" value="ATPase domain of HSP90 chaperone/DNA topoisomerase II/histidine kinase"/>
    <property type="match status" value="1"/>
</dbReference>
<keyword evidence="8" id="KW-0902">Two-component regulatory system</keyword>
<dbReference type="InterPro" id="IPR035965">
    <property type="entry name" value="PAS-like_dom_sf"/>
</dbReference>
<feature type="modified residue" description="4-aspartylphosphate" evidence="9">
    <location>
        <position position="769"/>
    </location>
</feature>
<evidence type="ECO:0000256" key="6">
    <source>
        <dbReference type="ARBA" id="ARBA00022777"/>
    </source>
</evidence>
<evidence type="ECO:0000256" key="5">
    <source>
        <dbReference type="ARBA" id="ARBA00022741"/>
    </source>
</evidence>
<dbReference type="AlphaFoldDB" id="A0AAW4LA39"/>
<evidence type="ECO:0000256" key="2">
    <source>
        <dbReference type="ARBA" id="ARBA00012438"/>
    </source>
</evidence>
<evidence type="ECO:0000259" key="13">
    <source>
        <dbReference type="PROSITE" id="PS50113"/>
    </source>
</evidence>
<proteinExistence type="predicted"/>
<dbReference type="PANTHER" id="PTHR43047">
    <property type="entry name" value="TWO-COMPONENT HISTIDINE PROTEIN KINASE"/>
    <property type="match status" value="1"/>
</dbReference>
<keyword evidence="15" id="KW-1185">Reference proteome</keyword>
<keyword evidence="6" id="KW-0418">Kinase</keyword>
<dbReference type="PROSITE" id="PS50110">
    <property type="entry name" value="RESPONSE_REGULATORY"/>
    <property type="match status" value="1"/>
</dbReference>
<accession>A0AAW4LA39</accession>
<evidence type="ECO:0000256" key="3">
    <source>
        <dbReference type="ARBA" id="ARBA00022553"/>
    </source>
</evidence>
<evidence type="ECO:0000256" key="7">
    <source>
        <dbReference type="ARBA" id="ARBA00022840"/>
    </source>
</evidence>
<dbReference type="CDD" id="cd00082">
    <property type="entry name" value="HisKA"/>
    <property type="match status" value="1"/>
</dbReference>
<gene>
    <name evidence="14" type="ORF">KI809_10440</name>
</gene>
<evidence type="ECO:0000256" key="9">
    <source>
        <dbReference type="PROSITE-ProRule" id="PRU00169"/>
    </source>
</evidence>
<dbReference type="PROSITE" id="PS50112">
    <property type="entry name" value="PAS"/>
    <property type="match status" value="3"/>
</dbReference>
<comment type="caution">
    <text evidence="14">The sequence shown here is derived from an EMBL/GenBank/DDBJ whole genome shotgun (WGS) entry which is preliminary data.</text>
</comment>
<dbReference type="RefSeq" id="WP_214171469.1">
    <property type="nucleotide sequence ID" value="NZ_JAHCVJ010000003.1"/>
</dbReference>
<dbReference type="FunFam" id="1.10.287.130:FF:000002">
    <property type="entry name" value="Two-component osmosensing histidine kinase"/>
    <property type="match status" value="1"/>
</dbReference>
<dbReference type="Gene3D" id="3.40.50.2300">
    <property type="match status" value="1"/>
</dbReference>
<dbReference type="EC" id="2.7.13.3" evidence="2"/>
<dbReference type="Gene3D" id="3.30.450.20">
    <property type="entry name" value="PAS domain"/>
    <property type="match status" value="3"/>
</dbReference>
<dbReference type="SUPFAM" id="SSF47384">
    <property type="entry name" value="Homodimeric domain of signal transducing histidine kinase"/>
    <property type="match status" value="1"/>
</dbReference>
<dbReference type="SMART" id="SM00448">
    <property type="entry name" value="REC"/>
    <property type="match status" value="1"/>
</dbReference>
<dbReference type="PRINTS" id="PR00344">
    <property type="entry name" value="BCTRLSENSOR"/>
</dbReference>
<dbReference type="CDD" id="cd16922">
    <property type="entry name" value="HATPase_EvgS-ArcB-TorS-like"/>
    <property type="match status" value="1"/>
</dbReference>
<dbReference type="InterPro" id="IPR036097">
    <property type="entry name" value="HisK_dim/P_sf"/>
</dbReference>
<dbReference type="Pfam" id="PF08448">
    <property type="entry name" value="PAS_4"/>
    <property type="match status" value="2"/>
</dbReference>
<evidence type="ECO:0000313" key="15">
    <source>
        <dbReference type="Proteomes" id="UP000811899"/>
    </source>
</evidence>
<dbReference type="SMART" id="SM00387">
    <property type="entry name" value="HATPase_c"/>
    <property type="match status" value="1"/>
</dbReference>
<dbReference type="Pfam" id="PF00072">
    <property type="entry name" value="Response_reg"/>
    <property type="match status" value="1"/>
</dbReference>
<feature type="domain" description="PAS" evidence="12">
    <location>
        <begin position="316"/>
        <end position="383"/>
    </location>
</feature>
<dbReference type="InterPro" id="IPR036890">
    <property type="entry name" value="HATPase_C_sf"/>
</dbReference>
<dbReference type="GO" id="GO:0000155">
    <property type="term" value="F:phosphorelay sensor kinase activity"/>
    <property type="evidence" value="ECO:0007669"/>
    <property type="project" value="InterPro"/>
</dbReference>
<dbReference type="SMART" id="SM00091">
    <property type="entry name" value="PAS"/>
    <property type="match status" value="3"/>
</dbReference>
<feature type="domain" description="Response regulatory" evidence="11">
    <location>
        <begin position="720"/>
        <end position="836"/>
    </location>
</feature>
<dbReference type="InterPro" id="IPR000014">
    <property type="entry name" value="PAS"/>
</dbReference>
<dbReference type="SMART" id="SM00388">
    <property type="entry name" value="HisKA"/>
    <property type="match status" value="1"/>
</dbReference>
<dbReference type="InterPro" id="IPR004358">
    <property type="entry name" value="Sig_transdc_His_kin-like_C"/>
</dbReference>
<feature type="domain" description="PAC" evidence="13">
    <location>
        <begin position="390"/>
        <end position="442"/>
    </location>
</feature>
<dbReference type="Gene3D" id="1.10.287.130">
    <property type="match status" value="1"/>
</dbReference>
<dbReference type="CDD" id="cd17546">
    <property type="entry name" value="REC_hyHK_CKI1_RcsC-like"/>
    <property type="match status" value="1"/>
</dbReference>
<keyword evidence="7" id="KW-0067">ATP-binding</keyword>